<dbReference type="SUPFAM" id="SSF53474">
    <property type="entry name" value="alpha/beta-Hydrolases"/>
    <property type="match status" value="1"/>
</dbReference>
<evidence type="ECO:0000259" key="5">
    <source>
        <dbReference type="PROSITE" id="PS50075"/>
    </source>
</evidence>
<keyword evidence="3" id="KW-0597">Phosphoprotein</keyword>
<dbReference type="Gene3D" id="1.10.1200.10">
    <property type="entry name" value="ACP-like"/>
    <property type="match status" value="2"/>
</dbReference>
<protein>
    <recommendedName>
        <fullName evidence="5">Carrier domain-containing protein</fullName>
    </recommendedName>
</protein>
<proteinExistence type="predicted"/>
<dbReference type="InterPro" id="IPR001242">
    <property type="entry name" value="Condensation_dom"/>
</dbReference>
<dbReference type="Gene3D" id="2.30.38.10">
    <property type="entry name" value="Luciferase, Domain 3"/>
    <property type="match status" value="2"/>
</dbReference>
<dbReference type="Pfam" id="PF00668">
    <property type="entry name" value="Condensation"/>
    <property type="match status" value="2"/>
</dbReference>
<keyword evidence="7" id="KW-1185">Reference proteome</keyword>
<dbReference type="Gene3D" id="3.30.559.10">
    <property type="entry name" value="Chloramphenicol acetyltransferase-like domain"/>
    <property type="match status" value="2"/>
</dbReference>
<dbReference type="Gene3D" id="3.30.559.30">
    <property type="entry name" value="Nonribosomal peptide synthetase, condensation domain"/>
    <property type="match status" value="2"/>
</dbReference>
<dbReference type="GO" id="GO:0047527">
    <property type="term" value="F:2,3-dihydroxybenzoate-serine ligase activity"/>
    <property type="evidence" value="ECO:0007669"/>
    <property type="project" value="TreeGrafter"/>
</dbReference>
<dbReference type="GO" id="GO:0009239">
    <property type="term" value="P:enterobactin biosynthetic process"/>
    <property type="evidence" value="ECO:0007669"/>
    <property type="project" value="TreeGrafter"/>
</dbReference>
<organism evidence="6 7">
    <name type="scientific">Methylomonas koyamae</name>
    <dbReference type="NCBI Taxonomy" id="702114"/>
    <lineage>
        <taxon>Bacteria</taxon>
        <taxon>Pseudomonadati</taxon>
        <taxon>Pseudomonadota</taxon>
        <taxon>Gammaproteobacteria</taxon>
        <taxon>Methylococcales</taxon>
        <taxon>Methylococcaceae</taxon>
        <taxon>Methylomonas</taxon>
    </lineage>
</organism>
<evidence type="ECO:0000256" key="2">
    <source>
        <dbReference type="ARBA" id="ARBA00022450"/>
    </source>
</evidence>
<dbReference type="NCBIfam" id="TIGR01733">
    <property type="entry name" value="AA-adenyl-dom"/>
    <property type="match status" value="2"/>
</dbReference>
<dbReference type="EMBL" id="LUUK01000219">
    <property type="protein sequence ID" value="OAI12580.1"/>
    <property type="molecule type" value="Genomic_DNA"/>
</dbReference>
<dbReference type="PROSITE" id="PS50075">
    <property type="entry name" value="CARRIER"/>
    <property type="match status" value="2"/>
</dbReference>
<dbReference type="InterPro" id="IPR000873">
    <property type="entry name" value="AMP-dep_synth/lig_dom"/>
</dbReference>
<keyword evidence="2" id="KW-0596">Phosphopantetheine</keyword>
<dbReference type="PANTHER" id="PTHR45527:SF1">
    <property type="entry name" value="FATTY ACID SYNTHASE"/>
    <property type="match status" value="1"/>
</dbReference>
<dbReference type="GO" id="GO:0043041">
    <property type="term" value="P:amino acid activation for nonribosomal peptide biosynthetic process"/>
    <property type="evidence" value="ECO:0007669"/>
    <property type="project" value="TreeGrafter"/>
</dbReference>
<comment type="caution">
    <text evidence="6">The sequence shown here is derived from an EMBL/GenBank/DDBJ whole genome shotgun (WGS) entry which is preliminary data.</text>
</comment>
<dbReference type="InterPro" id="IPR020845">
    <property type="entry name" value="AMP-binding_CS"/>
</dbReference>
<dbReference type="InterPro" id="IPR006162">
    <property type="entry name" value="Ppantetheine_attach_site"/>
</dbReference>
<dbReference type="InterPro" id="IPR036736">
    <property type="entry name" value="ACP-like_sf"/>
</dbReference>
<dbReference type="SMART" id="SM00823">
    <property type="entry name" value="PKS_PP"/>
    <property type="match status" value="2"/>
</dbReference>
<dbReference type="SMART" id="SM00824">
    <property type="entry name" value="PKS_TE"/>
    <property type="match status" value="1"/>
</dbReference>
<dbReference type="Gene3D" id="3.40.50.1820">
    <property type="entry name" value="alpha/beta hydrolase"/>
    <property type="match status" value="1"/>
</dbReference>
<dbReference type="GO" id="GO:0005829">
    <property type="term" value="C:cytosol"/>
    <property type="evidence" value="ECO:0007669"/>
    <property type="project" value="TreeGrafter"/>
</dbReference>
<evidence type="ECO:0000256" key="4">
    <source>
        <dbReference type="SAM" id="MobiDB-lite"/>
    </source>
</evidence>
<evidence type="ECO:0000313" key="6">
    <source>
        <dbReference type="EMBL" id="OAI12580.1"/>
    </source>
</evidence>
<dbReference type="CDD" id="cd12117">
    <property type="entry name" value="A_NRPS_Srf_like"/>
    <property type="match status" value="1"/>
</dbReference>
<dbReference type="FunFam" id="3.40.50.980:FF:000001">
    <property type="entry name" value="Non-ribosomal peptide synthetase"/>
    <property type="match status" value="2"/>
</dbReference>
<dbReference type="InterPro" id="IPR020802">
    <property type="entry name" value="TesA-like"/>
</dbReference>
<dbReference type="PROSITE" id="PS00455">
    <property type="entry name" value="AMP_BINDING"/>
    <property type="match status" value="2"/>
</dbReference>
<dbReference type="Gene3D" id="3.40.50.980">
    <property type="match status" value="4"/>
</dbReference>
<sequence length="2400" mass="266407">MTDLKDKLALLTPAQKALLFQKLSAKNKEQGAKFGIPRREEGERIPMTSAQQRLWFLQRYSGSDSLYNIPVFLRLHGRLAPERMEQALASVIERHEILRAHFHQNDQGFFIDIKPVQPFKLDVVDLTSSDRPERDLQAVLLEMSDRGFDLEHEALIRVRLVKLAECDYVLASCVHHLISDGWSANVFMRDFAAFYRAGLGQERADLPALPIQFGDYALWQQKNLNSYAGKQATAFWQEYLKDVPHFLDLPCDFKRPKTANHQGGCYEFAIDADTRARASDLAKKQQVSVFVLLLSAFAVLLAKYSGQRQLLIGTPFAGRNQKELEDLIGFFVNSLPIKVECSNKQSFVEVLQQTRQSFFAADSHQDLPFEKVVDAVQPERNEAYSPLFQVMFTYVNETVASTSLADLSVEMIPAPRNAAKFDLTLSIQEQGQSFSGLFEYATALFLPETLARMAKSYLRIIDAVVLQPEVLIEDIDLLSAEDYQRIIYDWNDCASDFPRRLNLVQHFQKQVEQRPEQTALIHGQRRLTYRQLDERANRLAYLLLEQGVRPGHLAALYLERGCDCVVGMLAVLKTGAAYLPLDTAYPLERLAAMYRQADCKVILSESALEDNAQVFGDAKLLIVDRLDLTGYPCLNPAVGVPANALAYVMFTSGSTGVPKGIGIQHLAIARLVLNSNYVDLKPTDRIAQVSNTAFDAATFEIWGALLNGASLEIADRDTSLSTDRFVDFLRQSRISALFLTTALFNQMVQQRADAFLGLRYLLFGGELVDPEQVKKVLKHGKPEHFLHVYGPTEGTSFSSWYEIETVGDNARTVAIGSALANTRLYVLDQALRPVPEGIVGDLYIAGEGLSCGYLNQAAETALKFVPDIFSCQPGERMYRSGDSVRWNAEGMIEFVGRADHQVKIRGFRIELGDIETALNAYPPIKQSHIRVKEIAGQGKCLIAYFSAISGQQIDVRDLRRYLETQLPAYMLPAALVEMPELPLNPNGKVDDKALPEPDAADYQQGVSQEPPATGTEMELAAIWEALLGVRASRDSDFFSLGGHSLLAMQLANRILSEFSVKLDVRTLFQHSTLRQQADAIDASEREHGFELGVAADADDYPLSFSQERLYFLQQLYPESSAYNMLIALSIGGALDVERLQACFNRIIQRHHSLSTVFVLKNARPRQKILPATPLPFQSLDWSSEDGATQQSKLEQLLAQESRHVFRLDRLPLIRIALVKTGAQSHWLVVNNHHIISDGWSQSVFMQEWLTLYRSALEADLPALALQYKDYAVWQRHRLDSRRLEQLLAYWRTTLADMPPALSLPSDFPRPAIQTFRAQSASFTLDAKLTSALKQQAERQHCSVFVLLLAGFNLFLARYCGQYDFGIGTPVANRSHRATENLIGFFANTVVLRNRIQGNPLWSAFLAQVKATVIDAFAHQELPFEKLVEALQPERDLSSTPLFQVMFLFHHGARQTPELNGLTIEPLTLASRDVKFDLTLAMHESGNSLIGTFEYNADLFKADKVQGLCDGLAYLFEQLPGGQDKRVGDFSLINEVLYKQVVVDWNRNVMPFGAAAGLYDLFARSVANAADQIALVQGDVQLSYQALSDSVDALANVLLSLGAGPEVLIGVCLKRSPRLIVAMLAILKSGSAYVPLDPDYPSARLEHTLADAKVLLLLTESDLAEAIPGLAAASKILLDQALPEIGVQVLPERRAENLAYVLYTSGSTGKPKGVAITHANALAMIAWARSVYRPEQLSRVLAGTSICFDLSVFEIFLTLASGGTLVLLRNVLELVECPECVPTLINTVPSAAEELLKADAIPDTVTTVNLAGEPLSGELVDRLYAKPHIKEVYDLYGPSEDTTYSTYCLRQVNAQPSIGRPIGNSSAYVLDAYMQPVAPGVPGELFLGGMGLARGYHARAALTAEKFVPNPFSAQAGARLYRTGDLVSYDDQGRLIYHGRLDHQVKVRGFRIELGEVEAVLKSVAGVDDCVVLTVGEAAASDRKLVAYIASAAGQVLETRLLDVARRQLPRFMVPSAIVVLEHLPLTANGKIDRKALPEPELERSLSPEMSPTGFVQKTLAAIWREILDIDREVSVDEDFFALGGHSLLVLDLMTQIKSAFGKALPLATIFQAPTISALSQLLNDNVLSPEWSPLVPLKRQGENPALFCFHPVGGHVICYNDLAKSLPEDLPVYGLRAPGMESEQALITQLPELASYYLPFIKSVQSEGHYRLLGYSFGGLLAYEVARQLEKSGDKVEFVALLDTAHPSLTAETAQNTDDAELLVALFPTLGFESERLRRLPRAEQLAQVFSQAKQAGFVPRAMDNEAIERYFNVCRCNLQMVYFPPKIEAPVVLIRARDGSRRVSADDYLAWGQVAGLQLRLRWLPGQHENMMEPPHVGDIARLIKEMLEQSEAHEGSDD</sequence>
<accession>A0A177N626</accession>
<dbReference type="STRING" id="702114.A1355_14290"/>
<feature type="region of interest" description="Disordered" evidence="4">
    <location>
        <begin position="986"/>
        <end position="1011"/>
    </location>
</feature>
<dbReference type="InterPro" id="IPR045851">
    <property type="entry name" value="AMP-bd_C_sf"/>
</dbReference>
<dbReference type="RefSeq" id="WP_064031414.1">
    <property type="nucleotide sequence ID" value="NZ_LUUK01000219.1"/>
</dbReference>
<dbReference type="FunFam" id="3.30.300.30:FF:000010">
    <property type="entry name" value="Enterobactin synthetase component F"/>
    <property type="match status" value="2"/>
</dbReference>
<reference evidence="7" key="1">
    <citation type="submission" date="2016-03" db="EMBL/GenBank/DDBJ databases">
        <authorList>
            <person name="Heylen K."/>
            <person name="De Vos P."/>
            <person name="Vekeman B."/>
        </authorList>
    </citation>
    <scope>NUCLEOTIDE SEQUENCE [LARGE SCALE GENOMIC DNA]</scope>
    <source>
        <strain evidence="7">R-45383</strain>
    </source>
</reference>
<dbReference type="PROSITE" id="PS00012">
    <property type="entry name" value="PHOSPHOPANTETHEINE"/>
    <property type="match status" value="1"/>
</dbReference>
<dbReference type="InterPro" id="IPR029058">
    <property type="entry name" value="AB_hydrolase_fold"/>
</dbReference>
<feature type="domain" description="Carrier" evidence="5">
    <location>
        <begin position="1010"/>
        <end position="1084"/>
    </location>
</feature>
<evidence type="ECO:0000256" key="3">
    <source>
        <dbReference type="ARBA" id="ARBA00022553"/>
    </source>
</evidence>
<dbReference type="Pfam" id="PF13193">
    <property type="entry name" value="AMP-binding_C"/>
    <property type="match status" value="1"/>
</dbReference>
<name>A0A177N626_9GAMM</name>
<dbReference type="InterPro" id="IPR009081">
    <property type="entry name" value="PP-bd_ACP"/>
</dbReference>
<dbReference type="SUPFAM" id="SSF56801">
    <property type="entry name" value="Acetyl-CoA synthetase-like"/>
    <property type="match status" value="2"/>
</dbReference>
<dbReference type="GO" id="GO:0009366">
    <property type="term" value="C:enterobactin synthetase complex"/>
    <property type="evidence" value="ECO:0007669"/>
    <property type="project" value="TreeGrafter"/>
</dbReference>
<dbReference type="OrthoDB" id="134488at2"/>
<dbReference type="GO" id="GO:0031177">
    <property type="term" value="F:phosphopantetheine binding"/>
    <property type="evidence" value="ECO:0007669"/>
    <property type="project" value="InterPro"/>
</dbReference>
<dbReference type="InterPro" id="IPR023213">
    <property type="entry name" value="CAT-like_dom_sf"/>
</dbReference>
<dbReference type="Pfam" id="PF00975">
    <property type="entry name" value="Thioesterase"/>
    <property type="match status" value="1"/>
</dbReference>
<dbReference type="InterPro" id="IPR001031">
    <property type="entry name" value="Thioesterase"/>
</dbReference>
<dbReference type="InterPro" id="IPR025110">
    <property type="entry name" value="AMP-bd_C"/>
</dbReference>
<dbReference type="Proteomes" id="UP000077628">
    <property type="component" value="Unassembled WGS sequence"/>
</dbReference>
<dbReference type="Pfam" id="PF00501">
    <property type="entry name" value="AMP-binding"/>
    <property type="match status" value="2"/>
</dbReference>
<evidence type="ECO:0000313" key="7">
    <source>
        <dbReference type="Proteomes" id="UP000077628"/>
    </source>
</evidence>
<dbReference type="SUPFAM" id="SSF47336">
    <property type="entry name" value="ACP-like"/>
    <property type="match status" value="2"/>
</dbReference>
<gene>
    <name evidence="6" type="ORF">A1355_14290</name>
</gene>
<dbReference type="SUPFAM" id="SSF52777">
    <property type="entry name" value="CoA-dependent acyltransferases"/>
    <property type="match status" value="4"/>
</dbReference>
<dbReference type="Gene3D" id="3.30.300.30">
    <property type="match status" value="2"/>
</dbReference>
<feature type="domain" description="Carrier" evidence="5">
    <location>
        <begin position="2050"/>
        <end position="2126"/>
    </location>
</feature>
<dbReference type="Pfam" id="PF00550">
    <property type="entry name" value="PP-binding"/>
    <property type="match status" value="2"/>
</dbReference>
<dbReference type="InterPro" id="IPR020806">
    <property type="entry name" value="PKS_PP-bd"/>
</dbReference>
<dbReference type="PANTHER" id="PTHR45527">
    <property type="entry name" value="NONRIBOSOMAL PEPTIDE SYNTHETASE"/>
    <property type="match status" value="1"/>
</dbReference>
<dbReference type="CDD" id="cd19531">
    <property type="entry name" value="LCL_NRPS-like"/>
    <property type="match status" value="2"/>
</dbReference>
<comment type="cofactor">
    <cofactor evidence="1">
        <name>pantetheine 4'-phosphate</name>
        <dbReference type="ChEBI" id="CHEBI:47942"/>
    </cofactor>
</comment>
<dbReference type="InterPro" id="IPR010071">
    <property type="entry name" value="AA_adenyl_dom"/>
</dbReference>
<evidence type="ECO:0000256" key="1">
    <source>
        <dbReference type="ARBA" id="ARBA00001957"/>
    </source>
</evidence>